<feature type="repeat" description="TPR" evidence="1">
    <location>
        <begin position="161"/>
        <end position="194"/>
    </location>
</feature>
<feature type="region of interest" description="Disordered" evidence="2">
    <location>
        <begin position="19"/>
        <end position="43"/>
    </location>
</feature>
<dbReference type="InterPro" id="IPR049152">
    <property type="entry name" value="EFR3-like_ARM"/>
</dbReference>
<gene>
    <name evidence="4" type="ORF">DEO72_LG9g2281</name>
</gene>
<dbReference type="PANTHER" id="PTHR46087">
    <property type="entry name" value="PUTATIVE, EXPRESSED-RELATED"/>
    <property type="match status" value="1"/>
</dbReference>
<reference evidence="4 5" key="1">
    <citation type="submission" date="2019-04" db="EMBL/GenBank/DDBJ databases">
        <title>An improved genome assembly and genetic linkage map for asparagus bean, Vigna unguiculata ssp. sesquipedialis.</title>
        <authorList>
            <person name="Xia Q."/>
            <person name="Zhang R."/>
            <person name="Dong Y."/>
        </authorList>
    </citation>
    <scope>NUCLEOTIDE SEQUENCE [LARGE SCALE GENOMIC DNA]</scope>
    <source>
        <tissue evidence="4">Leaf</tissue>
    </source>
</reference>
<dbReference type="PANTHER" id="PTHR46087:SF11">
    <property type="entry name" value="PROTEIN SEMI-ROLLED LEAF 2"/>
    <property type="match status" value="1"/>
</dbReference>
<feature type="compositionally biased region" description="Polar residues" evidence="2">
    <location>
        <begin position="23"/>
        <end position="38"/>
    </location>
</feature>
<name>A0A4D6N317_VIGUN</name>
<dbReference type="InterPro" id="IPR016024">
    <property type="entry name" value="ARM-type_fold"/>
</dbReference>
<feature type="repeat" description="TPR" evidence="1">
    <location>
        <begin position="89"/>
        <end position="122"/>
    </location>
</feature>
<proteinExistence type="predicted"/>
<dbReference type="EMBL" id="CP039353">
    <property type="protein sequence ID" value="QCE07264.1"/>
    <property type="molecule type" value="Genomic_DNA"/>
</dbReference>
<accession>A0A4D6N317</accession>
<keyword evidence="1" id="KW-0802">TPR repeat</keyword>
<dbReference type="Gene3D" id="1.25.40.10">
    <property type="entry name" value="Tetratricopeptide repeat domain"/>
    <property type="match status" value="1"/>
</dbReference>
<feature type="domain" description="RNA-polymerase II-associated protein 3-like C-terminal" evidence="3">
    <location>
        <begin position="343"/>
        <end position="432"/>
    </location>
</feature>
<evidence type="ECO:0000313" key="5">
    <source>
        <dbReference type="Proteomes" id="UP000501690"/>
    </source>
</evidence>
<evidence type="ECO:0000256" key="2">
    <source>
        <dbReference type="SAM" id="MobiDB-lite"/>
    </source>
</evidence>
<evidence type="ECO:0000259" key="3">
    <source>
        <dbReference type="Pfam" id="PF13877"/>
    </source>
</evidence>
<dbReference type="SMART" id="SM00028">
    <property type="entry name" value="TPR"/>
    <property type="match status" value="3"/>
</dbReference>
<dbReference type="InterPro" id="IPR055296">
    <property type="entry name" value="SRL2-like"/>
</dbReference>
<feature type="region of interest" description="Disordered" evidence="2">
    <location>
        <begin position="225"/>
        <end position="310"/>
    </location>
</feature>
<dbReference type="Pfam" id="PF21052">
    <property type="entry name" value="EFR3_ARM"/>
    <property type="match status" value="1"/>
</dbReference>
<dbReference type="SUPFAM" id="SSF48452">
    <property type="entry name" value="TPR-like"/>
    <property type="match status" value="1"/>
</dbReference>
<dbReference type="InterPro" id="IPR019734">
    <property type="entry name" value="TPR_rpt"/>
</dbReference>
<protein>
    <submittedName>
        <fullName evidence="4">Protein phosphatase 5</fullName>
    </submittedName>
</protein>
<dbReference type="Proteomes" id="UP000501690">
    <property type="component" value="Linkage Group LG9"/>
</dbReference>
<organism evidence="4 5">
    <name type="scientific">Vigna unguiculata</name>
    <name type="common">Cowpea</name>
    <dbReference type="NCBI Taxonomy" id="3917"/>
    <lineage>
        <taxon>Eukaryota</taxon>
        <taxon>Viridiplantae</taxon>
        <taxon>Streptophyta</taxon>
        <taxon>Embryophyta</taxon>
        <taxon>Tracheophyta</taxon>
        <taxon>Spermatophyta</taxon>
        <taxon>Magnoliopsida</taxon>
        <taxon>eudicotyledons</taxon>
        <taxon>Gunneridae</taxon>
        <taxon>Pentapetalae</taxon>
        <taxon>rosids</taxon>
        <taxon>fabids</taxon>
        <taxon>Fabales</taxon>
        <taxon>Fabaceae</taxon>
        <taxon>Papilionoideae</taxon>
        <taxon>50 kb inversion clade</taxon>
        <taxon>NPAAA clade</taxon>
        <taxon>indigoferoid/millettioid clade</taxon>
        <taxon>Phaseoleae</taxon>
        <taxon>Vigna</taxon>
    </lineage>
</organism>
<evidence type="ECO:0000256" key="1">
    <source>
        <dbReference type="PROSITE-ProRule" id="PRU00339"/>
    </source>
</evidence>
<dbReference type="InterPro" id="IPR011990">
    <property type="entry name" value="TPR-like_helical_dom_sf"/>
</dbReference>
<dbReference type="PROSITE" id="PS50005">
    <property type="entry name" value="TPR"/>
    <property type="match status" value="2"/>
</dbReference>
<sequence length="1534" mass="171722">MDFQGFLNDLQDWELSRKDKTQTVKSQQENVASSSRLTGSVGVDKAAKAADTISFDPAGNSPGLYGLSKINDPLNRLHGSFVPEDVPDAASEKDLGNEFFKQKKFKEARDCYSRSIALSPTAVAYANRAMANIKLRRQAYITFQEAEDDCTEALDLDDRYIKAYSRRATARKELGKIKESMEDAEFALRLEPNNQEIKKQYADAKSLYEKDILQKASGALRSTVQGTQKVGKSEVKVNGGSIHPISHGTQKSGPAEVNHKKVSEQQIPVKESLITEEVDSRDTVTRKRPQAQGVDDSKKGLSASNSLEQRNHRIKPEMKASVQQLASRAASRAMAEAAKNITPPTTAYQFEVSWRAFSGDLALQARLLKAISPQELPKIFKNALSSTLLVDIIKCLSSFFTEDMDLVVSYMEHLIKVPRFDMIVMCLSSTNKDDIRKIWDEVFKSEATPIEYAEILDNLRSNLVCSKFGHILVLCLELQAMGVISRKIFPACGNMCVCCPALRSRSRQPVKRYRKLLADIFPKNPVSVLSHHTLFPPKKKNGSNSISVVFLLELYFHLVEIQSLYSCFNNSCQDETPSDRKIIKLCEYAARNPFRIPKVFHYYISHIAKYLEERCSRELKSEHIKVVNIIMESFNKLLSICKVQIAYFAVDVLNVISELLSYSKDETIQTLGCQCLSRFIYCQVDATYTHNIEKLVRKVCMLSREQGEATEKRCLRASSLQCLSAMVWFMAEFSHIFEDFDEIVHATLDNCEWSRQNEDADARAEAHHNWVDEVVRCEGRGGSVIGTNDNRSSCLIIQPRPEIKDPSLLTREEIEKPEIWAQICIQRMVELAKESTTMRRVLDPMLVYFDFRQHWAPERGLAMIVLSRMAYFMENSGNQRLILASVIHHLDHKNVVNDPQLKTFVVQVATSLAMQIRSGRGLAEIGFVGDLCRHLRKSLQASTEYVGEQELNLNISLQNSIEDCLLEIANGVTDAQPLFDLMAITLENIQSGVVGRATIGSLIILARAVTLALTRLQSQQGFPEALFVQLLKVMLHSDVEARVGAHLIFCVLLFPSSFHTHEISSLRSRYLDQHNKRHSHTASVSASASITALLEKLRRNRDTTKAGNHGSTVHDGCQERDIVAEDWKQGCGLKNSPNFYKLSSIIDRATGSPSLTDTEPYVMKLTEDQMAQLLSAFWVQANLPDNLPSNIEAIAHSFILTLIVLRIKNLKDRDNLVIRFFQLPLSLWTMLLDQNNGIMPPACQRSVFVLSAGMLVFGCKIFQINDVNEVFASLPMSDVDPFLSIGDDYQLYAKINVDVREYGTAADNQLACSMLSELQNKIRECHQTIRDALVHNLSNVTELDADEVAMLLSETFKPDEEFVYGPQSMLDQNQIIFHSQESLSFDGDFPLNSAGEDDTISEASVSDLSRFIPKMPVSPSAPHVISIGQLMESALEVAGQVAGTAVSTSPLPYNAMASQCESLGTCARKKLSNWLAFENHYIQEADKSFLAIADVRNSALEKVGNGDGHGQLARDPMRLPPASPFDNFLKAAGC</sequence>
<evidence type="ECO:0000313" key="4">
    <source>
        <dbReference type="EMBL" id="QCE07264.1"/>
    </source>
</evidence>
<dbReference type="InterPro" id="IPR025986">
    <property type="entry name" value="RPAP3-like_C"/>
</dbReference>
<dbReference type="SUPFAM" id="SSF48371">
    <property type="entry name" value="ARM repeat"/>
    <property type="match status" value="1"/>
</dbReference>
<keyword evidence="5" id="KW-1185">Reference proteome</keyword>
<dbReference type="Pfam" id="PF13877">
    <property type="entry name" value="RPAP3_C"/>
    <property type="match status" value="1"/>
</dbReference>